<evidence type="ECO:0000313" key="2">
    <source>
        <dbReference type="Proteomes" id="UP000886885"/>
    </source>
</evidence>
<evidence type="ECO:0000313" key="1">
    <source>
        <dbReference type="EMBL" id="KAG6790122.1"/>
    </source>
</evidence>
<dbReference type="Proteomes" id="UP000886885">
    <property type="component" value="Chromosome 1D"/>
</dbReference>
<keyword evidence="2" id="KW-1185">Reference proteome</keyword>
<accession>A0A8X8AN81</accession>
<organism evidence="1 2">
    <name type="scientific">Populus tomentosa</name>
    <name type="common">Chinese white poplar</name>
    <dbReference type="NCBI Taxonomy" id="118781"/>
    <lineage>
        <taxon>Eukaryota</taxon>
        <taxon>Viridiplantae</taxon>
        <taxon>Streptophyta</taxon>
        <taxon>Embryophyta</taxon>
        <taxon>Tracheophyta</taxon>
        <taxon>Spermatophyta</taxon>
        <taxon>Magnoliopsida</taxon>
        <taxon>eudicotyledons</taxon>
        <taxon>Gunneridae</taxon>
        <taxon>Pentapetalae</taxon>
        <taxon>rosids</taxon>
        <taxon>fabids</taxon>
        <taxon>Malpighiales</taxon>
        <taxon>Salicaceae</taxon>
        <taxon>Saliceae</taxon>
        <taxon>Populus</taxon>
    </lineage>
</organism>
<dbReference type="OrthoDB" id="4062651at2759"/>
<protein>
    <submittedName>
        <fullName evidence="1">Uncharacterized protein</fullName>
    </submittedName>
</protein>
<dbReference type="PANTHER" id="PTHR27006">
    <property type="entry name" value="PROMASTIGOTE SURFACE ANTIGEN PROTEIN PSA"/>
    <property type="match status" value="1"/>
</dbReference>
<dbReference type="AlphaFoldDB" id="A0A8X8AN81"/>
<reference evidence="1" key="1">
    <citation type="journal article" date="2020" name="bioRxiv">
        <title>Hybrid origin of Populus tomentosa Carr. identified through genome sequencing and phylogenomic analysis.</title>
        <authorList>
            <person name="An X."/>
            <person name="Gao K."/>
            <person name="Chen Z."/>
            <person name="Li J."/>
            <person name="Yang X."/>
            <person name="Yang X."/>
            <person name="Zhou J."/>
            <person name="Guo T."/>
            <person name="Zhao T."/>
            <person name="Huang S."/>
            <person name="Miao D."/>
            <person name="Khan W.U."/>
            <person name="Rao P."/>
            <person name="Ye M."/>
            <person name="Lei B."/>
            <person name="Liao W."/>
            <person name="Wang J."/>
            <person name="Ji L."/>
            <person name="Li Y."/>
            <person name="Guo B."/>
            <person name="Mustafa N.S."/>
            <person name="Li S."/>
            <person name="Yun Q."/>
            <person name="Keller S.R."/>
            <person name="Mao J."/>
            <person name="Zhang R."/>
            <person name="Strauss S.H."/>
        </authorList>
    </citation>
    <scope>NUCLEOTIDE SEQUENCE</scope>
    <source>
        <strain evidence="1">GM15</strain>
        <tissue evidence="1">Leaf</tissue>
    </source>
</reference>
<sequence>MRLQMAYLPMGWLVAGRSRTMICVPIVCQRQFHLPCLAFHLWRLVCLMPAAFYANLIPHLPMILIVNIPKVFIPHGRCSGTAGLLLEERCAVHAVLDTATEGFKEARKLGFGGFGEQDPANRKELGWERRFLVIRGTAEGLECLHKDRRVRIIHRYIKACNGLLDQKYQISDLKDFIPVIKIPRQHSHCWNSTVHIFNYQSLMFLFNHCFSL</sequence>
<gene>
    <name evidence="1" type="ORF">POTOM_006269</name>
</gene>
<dbReference type="PANTHER" id="PTHR27006:SF606">
    <property type="entry name" value="INTERLEUKIN-1 RECEPTOR-ASSOCIATED KINASE 4"/>
    <property type="match status" value="1"/>
</dbReference>
<proteinExistence type="predicted"/>
<dbReference type="EMBL" id="JAAWWB010000002">
    <property type="protein sequence ID" value="KAG6790122.1"/>
    <property type="molecule type" value="Genomic_DNA"/>
</dbReference>
<comment type="caution">
    <text evidence="1">The sequence shown here is derived from an EMBL/GenBank/DDBJ whole genome shotgun (WGS) entry which is preliminary data.</text>
</comment>
<name>A0A8X8AN81_POPTO</name>